<name>A0A1H3SES5_9BACT</name>
<dbReference type="Proteomes" id="UP000199663">
    <property type="component" value="Unassembled WGS sequence"/>
</dbReference>
<evidence type="ECO:0008006" key="3">
    <source>
        <dbReference type="Google" id="ProtNLM"/>
    </source>
</evidence>
<keyword evidence="2" id="KW-1185">Reference proteome</keyword>
<evidence type="ECO:0000313" key="2">
    <source>
        <dbReference type="Proteomes" id="UP000199663"/>
    </source>
</evidence>
<protein>
    <recommendedName>
        <fullName evidence="3">Phage gp6-like head-tail connector protein</fullName>
    </recommendedName>
</protein>
<comment type="caution">
    <text evidence="1">The sequence shown here is derived from an EMBL/GenBank/DDBJ whole genome shotgun (WGS) entry which is preliminary data.</text>
</comment>
<dbReference type="Pfam" id="PF05135">
    <property type="entry name" value="Phage_connect_1"/>
    <property type="match status" value="1"/>
</dbReference>
<dbReference type="Gene3D" id="1.10.3230.30">
    <property type="entry name" value="Phage gp6-like head-tail connector protein"/>
    <property type="match status" value="1"/>
</dbReference>
<evidence type="ECO:0000313" key="1">
    <source>
        <dbReference type="EMBL" id="SDZ35609.1"/>
    </source>
</evidence>
<reference evidence="1 2" key="1">
    <citation type="submission" date="2016-10" db="EMBL/GenBank/DDBJ databases">
        <authorList>
            <person name="Varghese N."/>
            <person name="Submissions S."/>
        </authorList>
    </citation>
    <scope>NUCLEOTIDE SEQUENCE [LARGE SCALE GENOMIC DNA]</scope>
    <source>
        <strain evidence="1 2">DSM 17997</strain>
    </source>
</reference>
<accession>A0A1H3SES5</accession>
<organism evidence="1 2">
    <name type="scientific">Rhodonellum ikkaensis</name>
    <dbReference type="NCBI Taxonomy" id="336829"/>
    <lineage>
        <taxon>Bacteria</taxon>
        <taxon>Pseudomonadati</taxon>
        <taxon>Bacteroidota</taxon>
        <taxon>Cytophagia</taxon>
        <taxon>Cytophagales</taxon>
        <taxon>Cytophagaceae</taxon>
        <taxon>Rhodonellum</taxon>
    </lineage>
</organism>
<dbReference type="InterPro" id="IPR021146">
    <property type="entry name" value="Phage_gp6-like_head-tail"/>
</dbReference>
<dbReference type="EMBL" id="FNQC01000011">
    <property type="protein sequence ID" value="SDZ35609.1"/>
    <property type="molecule type" value="Genomic_DNA"/>
</dbReference>
<proteinExistence type="predicted"/>
<dbReference type="RefSeq" id="WP_019598758.1">
    <property type="nucleotide sequence ID" value="NZ_FNQC01000011.1"/>
</dbReference>
<dbReference type="CDD" id="cd08054">
    <property type="entry name" value="gp6"/>
    <property type="match status" value="1"/>
</dbReference>
<sequence length="182" mass="21020">MLAKLVKKSTETIINLNEAKEHLKILSSHEDLYINGLLDVVTASIESDLDKDLVDTHYIFQIFDKININEELHFPNTPIYKVEEVKVYEGTNIISNTAYSYSNSDEYIKFDLLPENYSRIDIKYKKGFESSIDLPTPIKQAAKIMLTDLYLYRGTIIIGKSVITLDKTVQRLLQPYKNISFF</sequence>
<gene>
    <name evidence="1" type="ORF">SAMN05444412_11152</name>
</gene>